<comment type="caution">
    <text evidence="2">The sequence shown here is derived from an EMBL/GenBank/DDBJ whole genome shotgun (WGS) entry which is preliminary data.</text>
</comment>
<sequence length="111" mass="11742">MTRPSGEPLVEGRSDQLRAHVRQERARLALLVELRDDTELRAPLTGADPVRDDLVRAARCLLDSIGVVDPDGSAQDLVGTVGALLLHSVGAVAAVDPTAVLTAYVAGLPRR</sequence>
<evidence type="ECO:0000313" key="2">
    <source>
        <dbReference type="EMBL" id="MDM7890787.1"/>
    </source>
</evidence>
<reference evidence="2 3" key="1">
    <citation type="submission" date="2023-06" db="EMBL/GenBank/DDBJ databases">
        <authorList>
            <person name="Feng G."/>
            <person name="Li J."/>
            <person name="Zhu H."/>
        </authorList>
    </citation>
    <scope>NUCLEOTIDE SEQUENCE [LARGE SCALE GENOMIC DNA]</scope>
    <source>
        <strain evidence="2 3">RHCKG28</strain>
    </source>
</reference>
<dbReference type="Proteomes" id="UP001236404">
    <property type="component" value="Unassembled WGS sequence"/>
</dbReference>
<organism evidence="2 3">
    <name type="scientific">Curtobacterium caseinilyticum</name>
    <dbReference type="NCBI Taxonomy" id="3055137"/>
    <lineage>
        <taxon>Bacteria</taxon>
        <taxon>Bacillati</taxon>
        <taxon>Actinomycetota</taxon>
        <taxon>Actinomycetes</taxon>
        <taxon>Micrococcales</taxon>
        <taxon>Microbacteriaceae</taxon>
        <taxon>Curtobacterium</taxon>
    </lineage>
</organism>
<keyword evidence="3" id="KW-1185">Reference proteome</keyword>
<dbReference type="Pfam" id="PF17940">
    <property type="entry name" value="TetR_C_31"/>
    <property type="match status" value="1"/>
</dbReference>
<proteinExistence type="predicted"/>
<name>A0ABT7TMH0_9MICO</name>
<evidence type="ECO:0000259" key="1">
    <source>
        <dbReference type="Pfam" id="PF17940"/>
    </source>
</evidence>
<evidence type="ECO:0000313" key="3">
    <source>
        <dbReference type="Proteomes" id="UP001236404"/>
    </source>
</evidence>
<dbReference type="RefSeq" id="WP_289472302.1">
    <property type="nucleotide sequence ID" value="NZ_JAUCMN010000002.1"/>
</dbReference>
<dbReference type="EMBL" id="JAUCMN010000002">
    <property type="protein sequence ID" value="MDM7890787.1"/>
    <property type="molecule type" value="Genomic_DNA"/>
</dbReference>
<feature type="domain" description="Tetracyclin repressor-like C-terminal group 31" evidence="1">
    <location>
        <begin position="18"/>
        <end position="108"/>
    </location>
</feature>
<gene>
    <name evidence="2" type="ORF">QUG93_03730</name>
</gene>
<accession>A0ABT7TMH0</accession>
<protein>
    <recommendedName>
        <fullName evidence="1">Tetracyclin repressor-like C-terminal group 31 domain-containing protein</fullName>
    </recommendedName>
</protein>
<dbReference type="InterPro" id="IPR041583">
    <property type="entry name" value="TetR_C_31"/>
</dbReference>